<keyword evidence="5" id="KW-0378">Hydrolase</keyword>
<dbReference type="STRING" id="195064.SAMN05421721_106112"/>
<keyword evidence="8" id="KW-1185">Reference proteome</keyword>
<dbReference type="NCBIfam" id="TIGR02116">
    <property type="entry name" value="toxin_Txe_YoeB"/>
    <property type="match status" value="1"/>
</dbReference>
<dbReference type="OrthoDB" id="9801102at2"/>
<dbReference type="Pfam" id="PF06769">
    <property type="entry name" value="YoeB_toxin"/>
    <property type="match status" value="1"/>
</dbReference>
<dbReference type="InterPro" id="IPR035093">
    <property type="entry name" value="RelE/ParE_toxin_dom_sf"/>
</dbReference>
<dbReference type="EMBL" id="FOUO01000006">
    <property type="protein sequence ID" value="SFM46673.1"/>
    <property type="molecule type" value="Genomic_DNA"/>
</dbReference>
<dbReference type="GO" id="GO:0098795">
    <property type="term" value="P:global gene silencing by mRNA cleavage"/>
    <property type="evidence" value="ECO:0007669"/>
    <property type="project" value="TreeGrafter"/>
</dbReference>
<protein>
    <recommendedName>
        <fullName evidence="6">Putative mRNA interferase YoeB</fullName>
    </recommendedName>
</protein>
<dbReference type="Gene3D" id="3.30.2310.20">
    <property type="entry name" value="RelE-like"/>
    <property type="match status" value="1"/>
</dbReference>
<name>A0A1I4R416_ECTMO</name>
<proteinExistence type="inferred from homology"/>
<keyword evidence="3" id="KW-0540">Nuclease</keyword>
<keyword evidence="4" id="KW-0255">Endonuclease</keyword>
<dbReference type="GO" id="GO:0006401">
    <property type="term" value="P:RNA catabolic process"/>
    <property type="evidence" value="ECO:0007669"/>
    <property type="project" value="InterPro"/>
</dbReference>
<dbReference type="GO" id="GO:0004519">
    <property type="term" value="F:endonuclease activity"/>
    <property type="evidence" value="ECO:0007669"/>
    <property type="project" value="UniProtKB-KW"/>
</dbReference>
<gene>
    <name evidence="7" type="ORF">SAMN05421721_106112</name>
</gene>
<dbReference type="PANTHER" id="PTHR38039:SF1">
    <property type="entry name" value="TOXIN YOEB"/>
    <property type="match status" value="1"/>
</dbReference>
<dbReference type="SUPFAM" id="SSF143011">
    <property type="entry name" value="RelE-like"/>
    <property type="match status" value="1"/>
</dbReference>
<evidence type="ECO:0000313" key="7">
    <source>
        <dbReference type="EMBL" id="SFM46673.1"/>
    </source>
</evidence>
<accession>A0A1I4R416</accession>
<dbReference type="InterPro" id="IPR009614">
    <property type="entry name" value="YoeB_toxin"/>
</dbReference>
<evidence type="ECO:0000256" key="1">
    <source>
        <dbReference type="ARBA" id="ARBA00008172"/>
    </source>
</evidence>
<dbReference type="PANTHER" id="PTHR38039">
    <property type="entry name" value="TOXIN YOEB"/>
    <property type="match status" value="1"/>
</dbReference>
<dbReference type="RefSeq" id="WP_090484691.1">
    <property type="nucleotide sequence ID" value="NZ_FOUO01000006.1"/>
</dbReference>
<keyword evidence="2" id="KW-1277">Toxin-antitoxin system</keyword>
<dbReference type="AlphaFoldDB" id="A0A1I4R416"/>
<organism evidence="7 8">
    <name type="scientific">Ectothiorhodospira mobilis</name>
    <dbReference type="NCBI Taxonomy" id="195064"/>
    <lineage>
        <taxon>Bacteria</taxon>
        <taxon>Pseudomonadati</taxon>
        <taxon>Pseudomonadota</taxon>
        <taxon>Gammaproteobacteria</taxon>
        <taxon>Chromatiales</taxon>
        <taxon>Ectothiorhodospiraceae</taxon>
        <taxon>Ectothiorhodospira</taxon>
    </lineage>
</organism>
<evidence type="ECO:0000313" key="8">
    <source>
        <dbReference type="Proteomes" id="UP000199556"/>
    </source>
</evidence>
<dbReference type="GO" id="GO:0016787">
    <property type="term" value="F:hydrolase activity"/>
    <property type="evidence" value="ECO:0007669"/>
    <property type="project" value="UniProtKB-KW"/>
</dbReference>
<evidence type="ECO:0000256" key="3">
    <source>
        <dbReference type="ARBA" id="ARBA00022722"/>
    </source>
</evidence>
<dbReference type="Proteomes" id="UP000199556">
    <property type="component" value="Unassembled WGS sequence"/>
</dbReference>
<sequence>MRQILLDPAALEDLQWWLRHDHRTARKILDLIEEAARDPFEGRGKPEALKFELSGCWSRRINLEHRLVYEVNETSIRVLACRFHYR</sequence>
<evidence type="ECO:0000256" key="4">
    <source>
        <dbReference type="ARBA" id="ARBA00022759"/>
    </source>
</evidence>
<comment type="similarity">
    <text evidence="1">Belongs to the YoeB family.</text>
</comment>
<reference evidence="7 8" key="1">
    <citation type="submission" date="2016-10" db="EMBL/GenBank/DDBJ databases">
        <authorList>
            <person name="de Groot N.N."/>
        </authorList>
    </citation>
    <scope>NUCLEOTIDE SEQUENCE [LARGE SCALE GENOMIC DNA]</scope>
    <source>
        <strain evidence="7 8">DSM 4180</strain>
    </source>
</reference>
<evidence type="ECO:0000256" key="6">
    <source>
        <dbReference type="ARBA" id="ARBA00030388"/>
    </source>
</evidence>
<evidence type="ECO:0000256" key="5">
    <source>
        <dbReference type="ARBA" id="ARBA00022801"/>
    </source>
</evidence>
<evidence type="ECO:0000256" key="2">
    <source>
        <dbReference type="ARBA" id="ARBA00022649"/>
    </source>
</evidence>